<feature type="region of interest" description="Disordered" evidence="3">
    <location>
        <begin position="571"/>
        <end position="621"/>
    </location>
</feature>
<evidence type="ECO:0000313" key="5">
    <source>
        <dbReference type="EMBL" id="CAD5329419.1"/>
    </source>
</evidence>
<dbReference type="InterPro" id="IPR027417">
    <property type="entry name" value="P-loop_NTPase"/>
</dbReference>
<protein>
    <submittedName>
        <fullName evidence="5">(thale cress) hypothetical protein</fullName>
    </submittedName>
</protein>
<dbReference type="InterPro" id="IPR025064">
    <property type="entry name" value="DUF4005"/>
</dbReference>
<dbReference type="Gene3D" id="1.10.287.1060">
    <property type="entry name" value="ESAT-6-like"/>
    <property type="match status" value="1"/>
</dbReference>
<feature type="coiled-coil region" evidence="2">
    <location>
        <begin position="415"/>
        <end position="442"/>
    </location>
</feature>
<reference evidence="5 6" key="1">
    <citation type="submission" date="2020-09" db="EMBL/GenBank/DDBJ databases">
        <authorList>
            <person name="Ashkenazy H."/>
        </authorList>
    </citation>
    <scope>NUCLEOTIDE SEQUENCE [LARGE SCALE GENOMIC DNA]</scope>
    <source>
        <strain evidence="6">cv. Cdm-0</strain>
    </source>
</reference>
<evidence type="ECO:0000313" key="6">
    <source>
        <dbReference type="Proteomes" id="UP000516314"/>
    </source>
</evidence>
<evidence type="ECO:0000259" key="4">
    <source>
        <dbReference type="Pfam" id="PF13178"/>
    </source>
</evidence>
<gene>
    <name evidence="5" type="ORF">AT9943_LOCUS17011</name>
</gene>
<dbReference type="Pfam" id="PF03357">
    <property type="entry name" value="Snf7"/>
    <property type="match status" value="1"/>
</dbReference>
<dbReference type="Gene3D" id="6.10.250.1710">
    <property type="match status" value="1"/>
</dbReference>
<feature type="compositionally biased region" description="Polar residues" evidence="3">
    <location>
        <begin position="269"/>
        <end position="278"/>
    </location>
</feature>
<sequence>MGRATRWFKGLFGIKPSSCSGTDSGTISNRLDRSLCDSYETIPPNISEKEAAWLRSFYAAGEEEKERRTHAIAVAAATAAAADAAVAAAKAAAAVVRLQGQGKSGPLGGGKSREHRAAMQIQCAFRGYLARKALRALRGVVKIQALVRGFLVRNQAAATLRSMEALVRAQKTVKIQRALRRNGNAAPARKSTERFSGSLENRNNGEETAKIVEVDTGTRPGTYRIRASVLSGSDFLDNPFRRTLSSPLSGRVPPRLSMPKPEWEECSSKFPTAQSTPRFSGGSPARSVCCSGGGVEAEVDTEADANRFCFLSGEFNSGYMADTTSFRAKLRSHSAPRQRPESNASAGGWRRSIGGGGVRMQRQSCSGVREAVVGNIERRRMHLHRVTCDRVGWGRRDRSGSKIMMNRLFGKPKQESNTLQTLDKLNETLEMLEKKEKVLLKKAGAEVEKAKEYSRAKNKRAAIQCLKRKRLYEGQVEQLGNFQLRIHDQMIMLEGAKATTETVDALRSGASAMKAMQKATNIDDVDKTMDEINEQTENMKQIQEALATPMGAAADFDEDELAAELDELESEELESQLLQPATTAPLPSGPVPAGRQPARPVPQKRTAEEEEFAALQAEMAL</sequence>
<feature type="region of interest" description="Disordered" evidence="3">
    <location>
        <begin position="330"/>
        <end position="361"/>
    </location>
</feature>
<feature type="region of interest" description="Disordered" evidence="3">
    <location>
        <begin position="182"/>
        <end position="203"/>
    </location>
</feature>
<keyword evidence="2" id="KW-0175">Coiled coil</keyword>
<name>A0A7G2F1M0_ARATH</name>
<accession>A0A7G2F1M0</accession>
<dbReference type="PROSITE" id="PS50096">
    <property type="entry name" value="IQ"/>
    <property type="match status" value="2"/>
</dbReference>
<keyword evidence="1" id="KW-0112">Calmodulin-binding</keyword>
<dbReference type="SUPFAM" id="SSF52540">
    <property type="entry name" value="P-loop containing nucleoside triphosphate hydrolases"/>
    <property type="match status" value="1"/>
</dbReference>
<proteinExistence type="predicted"/>
<dbReference type="Proteomes" id="UP000516314">
    <property type="component" value="Chromosome 4"/>
</dbReference>
<dbReference type="Pfam" id="PF00612">
    <property type="entry name" value="IQ"/>
    <property type="match status" value="2"/>
</dbReference>
<dbReference type="PANTHER" id="PTHR22761">
    <property type="entry name" value="CHARGED MULTIVESICULAR BODY PROTEIN"/>
    <property type="match status" value="1"/>
</dbReference>
<feature type="domain" description="DUF4005" evidence="4">
    <location>
        <begin position="303"/>
        <end position="346"/>
    </location>
</feature>
<dbReference type="AlphaFoldDB" id="A0A7G2F1M0"/>
<dbReference type="CDD" id="cd23767">
    <property type="entry name" value="IQCD"/>
    <property type="match status" value="1"/>
</dbReference>
<dbReference type="GO" id="GO:0007034">
    <property type="term" value="P:vacuolar transport"/>
    <property type="evidence" value="ECO:0007669"/>
    <property type="project" value="InterPro"/>
</dbReference>
<dbReference type="EMBL" id="LR881469">
    <property type="protein sequence ID" value="CAD5329419.1"/>
    <property type="molecule type" value="Genomic_DNA"/>
</dbReference>
<evidence type="ECO:0000256" key="1">
    <source>
        <dbReference type="ARBA" id="ARBA00022860"/>
    </source>
</evidence>
<evidence type="ECO:0000256" key="3">
    <source>
        <dbReference type="SAM" id="MobiDB-lite"/>
    </source>
</evidence>
<dbReference type="InterPro" id="IPR000048">
    <property type="entry name" value="IQ_motif_EF-hand-BS"/>
</dbReference>
<dbReference type="GO" id="GO:0005516">
    <property type="term" value="F:calmodulin binding"/>
    <property type="evidence" value="ECO:0007669"/>
    <property type="project" value="UniProtKB-KW"/>
</dbReference>
<evidence type="ECO:0000256" key="2">
    <source>
        <dbReference type="SAM" id="Coils"/>
    </source>
</evidence>
<organism evidence="5 6">
    <name type="scientific">Arabidopsis thaliana</name>
    <name type="common">Mouse-ear cress</name>
    <dbReference type="NCBI Taxonomy" id="3702"/>
    <lineage>
        <taxon>Eukaryota</taxon>
        <taxon>Viridiplantae</taxon>
        <taxon>Streptophyta</taxon>
        <taxon>Embryophyta</taxon>
        <taxon>Tracheophyta</taxon>
        <taxon>Spermatophyta</taxon>
        <taxon>Magnoliopsida</taxon>
        <taxon>eudicotyledons</taxon>
        <taxon>Gunneridae</taxon>
        <taxon>Pentapetalae</taxon>
        <taxon>rosids</taxon>
        <taxon>malvids</taxon>
        <taxon>Brassicales</taxon>
        <taxon>Brassicaceae</taxon>
        <taxon>Camelineae</taxon>
        <taxon>Arabidopsis</taxon>
    </lineage>
</organism>
<dbReference type="PANTHER" id="PTHR22761:SF75">
    <property type="entry name" value="VACUOLAR PROTEIN SORTING-ASSOCIATED PROTEIN 32 HOMOLOG 2"/>
    <property type="match status" value="1"/>
</dbReference>
<dbReference type="SMART" id="SM00015">
    <property type="entry name" value="IQ"/>
    <property type="match status" value="2"/>
</dbReference>
<dbReference type="Pfam" id="PF13178">
    <property type="entry name" value="DUF4005"/>
    <property type="match status" value="1"/>
</dbReference>
<feature type="region of interest" description="Disordered" evidence="3">
    <location>
        <begin position="246"/>
        <end position="287"/>
    </location>
</feature>
<dbReference type="InterPro" id="IPR005024">
    <property type="entry name" value="Snf7_fam"/>
</dbReference>